<reference evidence="9" key="2">
    <citation type="submission" date="2023-05" db="EMBL/GenBank/DDBJ databases">
        <authorList>
            <person name="Fouks B."/>
        </authorList>
    </citation>
    <scope>NUCLEOTIDE SEQUENCE</scope>
    <source>
        <strain evidence="9">Stay&amp;Tobe</strain>
        <tissue evidence="9">Testes</tissue>
    </source>
</reference>
<dbReference type="Proteomes" id="UP001233999">
    <property type="component" value="Unassembled WGS sequence"/>
</dbReference>
<keyword evidence="10" id="KW-1185">Reference proteome</keyword>
<comment type="function">
    <text evidence="8">Sodium-phosphate symporter.</text>
</comment>
<evidence type="ECO:0000256" key="6">
    <source>
        <dbReference type="ARBA" id="ARBA00022989"/>
    </source>
</evidence>
<keyword evidence="7 8" id="KW-0472">Membrane</keyword>
<keyword evidence="6 8" id="KW-1133">Transmembrane helix</keyword>
<organism evidence="9 10">
    <name type="scientific">Diploptera punctata</name>
    <name type="common">Pacific beetle cockroach</name>
    <dbReference type="NCBI Taxonomy" id="6984"/>
    <lineage>
        <taxon>Eukaryota</taxon>
        <taxon>Metazoa</taxon>
        <taxon>Ecdysozoa</taxon>
        <taxon>Arthropoda</taxon>
        <taxon>Hexapoda</taxon>
        <taxon>Insecta</taxon>
        <taxon>Pterygota</taxon>
        <taxon>Neoptera</taxon>
        <taxon>Polyneoptera</taxon>
        <taxon>Dictyoptera</taxon>
        <taxon>Blattodea</taxon>
        <taxon>Blaberoidea</taxon>
        <taxon>Blaberidae</taxon>
        <taxon>Diplopterinae</taxon>
        <taxon>Diploptera</taxon>
    </lineage>
</organism>
<comment type="similarity">
    <text evidence="2 8">Belongs to the inorganic phosphate transporter (PiT) (TC 2.A.20) family.</text>
</comment>
<evidence type="ECO:0000256" key="5">
    <source>
        <dbReference type="ARBA" id="ARBA00022692"/>
    </source>
</evidence>
<evidence type="ECO:0000256" key="1">
    <source>
        <dbReference type="ARBA" id="ARBA00004141"/>
    </source>
</evidence>
<evidence type="ECO:0000256" key="8">
    <source>
        <dbReference type="RuleBase" id="RU363058"/>
    </source>
</evidence>
<feature type="transmembrane region" description="Helical" evidence="8">
    <location>
        <begin position="478"/>
        <end position="499"/>
    </location>
</feature>
<dbReference type="PANTHER" id="PTHR11101:SF80">
    <property type="entry name" value="PHOSPHATE TRANSPORTER"/>
    <property type="match status" value="1"/>
</dbReference>
<keyword evidence="5 8" id="KW-0812">Transmembrane</keyword>
<evidence type="ECO:0000256" key="7">
    <source>
        <dbReference type="ARBA" id="ARBA00023136"/>
    </source>
</evidence>
<keyword evidence="3 8" id="KW-0813">Transport</keyword>
<protein>
    <recommendedName>
        <fullName evidence="8">Phosphate transporter</fullName>
    </recommendedName>
</protein>
<dbReference type="GO" id="GO:0005315">
    <property type="term" value="F:phosphate transmembrane transporter activity"/>
    <property type="evidence" value="ECO:0007669"/>
    <property type="project" value="InterPro"/>
</dbReference>
<name>A0AAD8EG92_DIPPU</name>
<evidence type="ECO:0000313" key="9">
    <source>
        <dbReference type="EMBL" id="KAJ9589243.1"/>
    </source>
</evidence>
<feature type="transmembrane region" description="Helical" evidence="8">
    <location>
        <begin position="214"/>
        <end position="239"/>
    </location>
</feature>
<evidence type="ECO:0000256" key="4">
    <source>
        <dbReference type="ARBA" id="ARBA00022592"/>
    </source>
</evidence>
<feature type="transmembrane region" description="Helical" evidence="8">
    <location>
        <begin position="47"/>
        <end position="69"/>
    </location>
</feature>
<evidence type="ECO:0000256" key="3">
    <source>
        <dbReference type="ARBA" id="ARBA00022448"/>
    </source>
</evidence>
<feature type="transmembrane region" description="Helical" evidence="8">
    <location>
        <begin position="179"/>
        <end position="202"/>
    </location>
</feature>
<sequence length="504" mass="53909">MIEPFSNDVLWIVIVGFIMAFVLAFGIGANDVANSFGTSVGSKVLTIRQACYLATVFEIAGAVLIGYKVSDTIRKGILEVTMYENQENELMLGMFASLIGSSLLLLGATFFGLPVSATHSIVGATVGFSLVCRGLDGINWNTLWTIVGSWFLSPVMSGVISVVLFLLIRWLILSAPNPVVPGLLFLPIFYGLTILINIFSIVHDGSSLLYFDRIPWWGALTASLCAGALVSLVVQLIVVPRMRNSIEESTDGLSFNGVKKCDDVYIENNVGKQSITMTPSEDKELANGNTNITNGKESATQDGMTGQDNPAYTANPEDIGANPTETKQVEADDPPEVNKLFSFLQILTACFASFAHGGNDVSNAIGPLIALWMIYTEGSVQQKSEAPLYILFYGGVGISIGLWIWGRRVIKTIGEDLTKITPSTGFTIEIGAAFTVLLASKIGLPISTTHCKVGSVVFVGWASTTKQGVDWKLFRNIIGAWVLTVPIAGGLSAASIAALRAVAL</sequence>
<dbReference type="GO" id="GO:0016020">
    <property type="term" value="C:membrane"/>
    <property type="evidence" value="ECO:0007669"/>
    <property type="project" value="UniProtKB-SubCell"/>
</dbReference>
<reference evidence="9" key="1">
    <citation type="journal article" date="2023" name="IScience">
        <title>Live-bearing cockroach genome reveals convergent evolutionary mechanisms linked to viviparity in insects and beyond.</title>
        <authorList>
            <person name="Fouks B."/>
            <person name="Harrison M.C."/>
            <person name="Mikhailova A.A."/>
            <person name="Marchal E."/>
            <person name="English S."/>
            <person name="Carruthers M."/>
            <person name="Jennings E.C."/>
            <person name="Chiamaka E.L."/>
            <person name="Frigard R.A."/>
            <person name="Pippel M."/>
            <person name="Attardo G.M."/>
            <person name="Benoit J.B."/>
            <person name="Bornberg-Bauer E."/>
            <person name="Tobe S.S."/>
        </authorList>
    </citation>
    <scope>NUCLEOTIDE SEQUENCE</scope>
    <source>
        <strain evidence="9">Stay&amp;Tobe</strain>
    </source>
</reference>
<keyword evidence="4 8" id="KW-0592">Phosphate transport</keyword>
<feature type="transmembrane region" description="Helical" evidence="8">
    <location>
        <begin position="90"/>
        <end position="113"/>
    </location>
</feature>
<proteinExistence type="inferred from homology"/>
<dbReference type="PANTHER" id="PTHR11101">
    <property type="entry name" value="PHOSPHATE TRANSPORTER"/>
    <property type="match status" value="1"/>
</dbReference>
<dbReference type="AlphaFoldDB" id="A0AAD8EG92"/>
<evidence type="ECO:0000256" key="2">
    <source>
        <dbReference type="ARBA" id="ARBA00009916"/>
    </source>
</evidence>
<feature type="transmembrane region" description="Helical" evidence="8">
    <location>
        <begin position="150"/>
        <end position="172"/>
    </location>
</feature>
<dbReference type="InterPro" id="IPR001204">
    <property type="entry name" value="Phos_transporter"/>
</dbReference>
<feature type="transmembrane region" description="Helical" evidence="8">
    <location>
        <begin position="388"/>
        <end position="406"/>
    </location>
</feature>
<comment type="caution">
    <text evidence="9">The sequence shown here is derived from an EMBL/GenBank/DDBJ whole genome shotgun (WGS) entry which is preliminary data.</text>
</comment>
<comment type="subcellular location">
    <subcellularLocation>
        <location evidence="1 8">Membrane</location>
        <topology evidence="1 8">Multi-pass membrane protein</topology>
    </subcellularLocation>
</comment>
<evidence type="ECO:0000313" key="10">
    <source>
        <dbReference type="Proteomes" id="UP001233999"/>
    </source>
</evidence>
<feature type="transmembrane region" description="Helical" evidence="8">
    <location>
        <begin position="9"/>
        <end position="27"/>
    </location>
</feature>
<accession>A0AAD8EG92</accession>
<dbReference type="Pfam" id="PF01384">
    <property type="entry name" value="PHO4"/>
    <property type="match status" value="1"/>
</dbReference>
<dbReference type="EMBL" id="JASPKZ010004959">
    <property type="protein sequence ID" value="KAJ9589243.1"/>
    <property type="molecule type" value="Genomic_DNA"/>
</dbReference>
<gene>
    <name evidence="9" type="ORF">L9F63_017542</name>
</gene>
<dbReference type="GO" id="GO:0035435">
    <property type="term" value="P:phosphate ion transmembrane transport"/>
    <property type="evidence" value="ECO:0007669"/>
    <property type="project" value="TreeGrafter"/>
</dbReference>